<dbReference type="EMBL" id="BAAAWD010000014">
    <property type="protein sequence ID" value="GAA3019974.1"/>
    <property type="molecule type" value="Genomic_DNA"/>
</dbReference>
<dbReference type="RefSeq" id="WP_344899460.1">
    <property type="nucleotide sequence ID" value="NZ_BAAAWD010000014.1"/>
</dbReference>
<protein>
    <submittedName>
        <fullName evidence="1">Uncharacterized protein</fullName>
    </submittedName>
</protein>
<dbReference type="Proteomes" id="UP001499930">
    <property type="component" value="Unassembled WGS sequence"/>
</dbReference>
<accession>A0ABN3Y5N3</accession>
<evidence type="ECO:0000313" key="1">
    <source>
        <dbReference type="EMBL" id="GAA3019974.1"/>
    </source>
</evidence>
<organism evidence="1 2">
    <name type="scientific">Streptosporangium longisporum</name>
    <dbReference type="NCBI Taxonomy" id="46187"/>
    <lineage>
        <taxon>Bacteria</taxon>
        <taxon>Bacillati</taxon>
        <taxon>Actinomycetota</taxon>
        <taxon>Actinomycetes</taxon>
        <taxon>Streptosporangiales</taxon>
        <taxon>Streptosporangiaceae</taxon>
        <taxon>Streptosporangium</taxon>
    </lineage>
</organism>
<name>A0ABN3Y5N3_9ACTN</name>
<gene>
    <name evidence="1" type="ORF">GCM10017559_50380</name>
</gene>
<keyword evidence="2" id="KW-1185">Reference proteome</keyword>
<comment type="caution">
    <text evidence="1">The sequence shown here is derived from an EMBL/GenBank/DDBJ whole genome shotgun (WGS) entry which is preliminary data.</text>
</comment>
<evidence type="ECO:0000313" key="2">
    <source>
        <dbReference type="Proteomes" id="UP001499930"/>
    </source>
</evidence>
<reference evidence="1 2" key="1">
    <citation type="journal article" date="2019" name="Int. J. Syst. Evol. Microbiol.">
        <title>The Global Catalogue of Microorganisms (GCM) 10K type strain sequencing project: providing services to taxonomists for standard genome sequencing and annotation.</title>
        <authorList>
            <consortium name="The Broad Institute Genomics Platform"/>
            <consortium name="The Broad Institute Genome Sequencing Center for Infectious Disease"/>
            <person name="Wu L."/>
            <person name="Ma J."/>
        </authorList>
    </citation>
    <scope>NUCLEOTIDE SEQUENCE [LARGE SCALE GENOMIC DNA]</scope>
    <source>
        <strain evidence="1 2">JCM 3106</strain>
    </source>
</reference>
<proteinExistence type="predicted"/>
<sequence>MTDTEPVCELHLRIAGQSHDLMLRLHGHRPTEDEVAGWMRDGSVVRLQVTETAGRSPHTMLVNFGSVVFAWLCPYQSGRGVNL</sequence>